<dbReference type="AlphaFoldDB" id="A0AAW2QK06"/>
<protein>
    <submittedName>
        <fullName evidence="2">Uncharacterized protein</fullName>
    </submittedName>
</protein>
<reference evidence="2" key="2">
    <citation type="journal article" date="2024" name="Plant">
        <title>Genomic evolution and insights into agronomic trait innovations of Sesamum species.</title>
        <authorList>
            <person name="Miao H."/>
            <person name="Wang L."/>
            <person name="Qu L."/>
            <person name="Liu H."/>
            <person name="Sun Y."/>
            <person name="Le M."/>
            <person name="Wang Q."/>
            <person name="Wei S."/>
            <person name="Zheng Y."/>
            <person name="Lin W."/>
            <person name="Duan Y."/>
            <person name="Cao H."/>
            <person name="Xiong S."/>
            <person name="Wang X."/>
            <person name="Wei L."/>
            <person name="Li C."/>
            <person name="Ma Q."/>
            <person name="Ju M."/>
            <person name="Zhao R."/>
            <person name="Li G."/>
            <person name="Mu C."/>
            <person name="Tian Q."/>
            <person name="Mei H."/>
            <person name="Zhang T."/>
            <person name="Gao T."/>
            <person name="Zhang H."/>
        </authorList>
    </citation>
    <scope>NUCLEOTIDE SEQUENCE</scope>
    <source>
        <strain evidence="2">G02</strain>
    </source>
</reference>
<evidence type="ECO:0000313" key="2">
    <source>
        <dbReference type="EMBL" id="KAL0367742.1"/>
    </source>
</evidence>
<comment type="caution">
    <text evidence="2">The sequence shown here is derived from an EMBL/GenBank/DDBJ whole genome shotgun (WGS) entry which is preliminary data.</text>
</comment>
<gene>
    <name evidence="2" type="ORF">Sradi_3664300</name>
</gene>
<reference evidence="2" key="1">
    <citation type="submission" date="2020-06" db="EMBL/GenBank/DDBJ databases">
        <authorList>
            <person name="Li T."/>
            <person name="Hu X."/>
            <person name="Zhang T."/>
            <person name="Song X."/>
            <person name="Zhang H."/>
            <person name="Dai N."/>
            <person name="Sheng W."/>
            <person name="Hou X."/>
            <person name="Wei L."/>
        </authorList>
    </citation>
    <scope>NUCLEOTIDE SEQUENCE</scope>
    <source>
        <strain evidence="2">G02</strain>
        <tissue evidence="2">Leaf</tissue>
    </source>
</reference>
<feature type="region of interest" description="Disordered" evidence="1">
    <location>
        <begin position="69"/>
        <end position="89"/>
    </location>
</feature>
<sequence>MEYVMPHQPLPQVPYNIPYQGVFPQVPYGLPSQPVLYFPYGIPSHPAGVINVGSYTTPYTQNASHDYYRRTDGDDGNDGFEPNRHSTFF</sequence>
<organism evidence="2">
    <name type="scientific">Sesamum radiatum</name>
    <name type="common">Black benniseed</name>
    <dbReference type="NCBI Taxonomy" id="300843"/>
    <lineage>
        <taxon>Eukaryota</taxon>
        <taxon>Viridiplantae</taxon>
        <taxon>Streptophyta</taxon>
        <taxon>Embryophyta</taxon>
        <taxon>Tracheophyta</taxon>
        <taxon>Spermatophyta</taxon>
        <taxon>Magnoliopsida</taxon>
        <taxon>eudicotyledons</taxon>
        <taxon>Gunneridae</taxon>
        <taxon>Pentapetalae</taxon>
        <taxon>asterids</taxon>
        <taxon>lamiids</taxon>
        <taxon>Lamiales</taxon>
        <taxon>Pedaliaceae</taxon>
        <taxon>Sesamum</taxon>
    </lineage>
</organism>
<accession>A0AAW2QK06</accession>
<dbReference type="EMBL" id="JACGWJ010000015">
    <property type="protein sequence ID" value="KAL0367742.1"/>
    <property type="molecule type" value="Genomic_DNA"/>
</dbReference>
<evidence type="ECO:0000256" key="1">
    <source>
        <dbReference type="SAM" id="MobiDB-lite"/>
    </source>
</evidence>
<proteinExistence type="predicted"/>
<name>A0AAW2QK06_SESRA</name>